<evidence type="ECO:0000256" key="1">
    <source>
        <dbReference type="SAM" id="MobiDB-lite"/>
    </source>
</evidence>
<organism evidence="2 3">
    <name type="scientific">Pycnococcus provasolii</name>
    <dbReference type="NCBI Taxonomy" id="41880"/>
    <lineage>
        <taxon>Eukaryota</taxon>
        <taxon>Viridiplantae</taxon>
        <taxon>Chlorophyta</taxon>
        <taxon>Pseudoscourfieldiophyceae</taxon>
        <taxon>Pseudoscourfieldiales</taxon>
        <taxon>Pycnococcaceae</taxon>
        <taxon>Pycnococcus</taxon>
    </lineage>
</organism>
<proteinExistence type="predicted"/>
<feature type="compositionally biased region" description="Basic and acidic residues" evidence="1">
    <location>
        <begin position="59"/>
        <end position="101"/>
    </location>
</feature>
<reference evidence="2" key="1">
    <citation type="submission" date="2020-10" db="EMBL/GenBank/DDBJ databases">
        <title>Unveiling of a novel bifunctional photoreceptor, Dualchrome1, isolated from a cosmopolitan green alga.</title>
        <authorList>
            <person name="Suzuki S."/>
            <person name="Kawachi M."/>
        </authorList>
    </citation>
    <scope>NUCLEOTIDE SEQUENCE</scope>
    <source>
        <strain evidence="2">NIES 2893</strain>
    </source>
</reference>
<sequence length="435" mass="47229">MAAAHVPVHAKAAQAAQAQRVLFCRSRFRKCRGASSSSRRRFLVLRASWFSSDTGTGDSAKDNKKGDKNNKGQSRREMQEKKNQKNMQKEKKELAKREKIRASSAARPYDAPNAPAMQAASMWAMPALSRQTWSTVLFAVAGVLVVALMRGGGDNNKPNYKSNFYKGRKGRWIRDRTLGGKMAFVPDEPLPSINEKEKRARERKEAEAKRAAAKERESIPPSWWTPPTPPETPPTASNFVEAQAILAAIQNKRVSGKQATTEDIANLYRATATKGVAVRVKTDSVRDSLLKRAVEDAIAPGKSSNVELLAAGERAFVSGLALSLGIAPAQANRVVANTCANRARNAIVAAVSATRRKDDAAAATELSSLAKTLEAFPPDDTGIAIQMAMDTIDTKIKEQDVNAIDSVLDGYGIGGDSAQLIRDMIRRASTSLKIR</sequence>
<dbReference type="PANTHER" id="PTHR35830:SF1">
    <property type="entry name" value="OS05G0299200 PROTEIN"/>
    <property type="match status" value="1"/>
</dbReference>
<dbReference type="Proteomes" id="UP000660262">
    <property type="component" value="Unassembled WGS sequence"/>
</dbReference>
<feature type="region of interest" description="Disordered" evidence="1">
    <location>
        <begin position="52"/>
        <end position="112"/>
    </location>
</feature>
<accession>A0A830HHU4</accession>
<feature type="compositionally biased region" description="Basic and acidic residues" evidence="1">
    <location>
        <begin position="194"/>
        <end position="218"/>
    </location>
</feature>
<name>A0A830HHU4_9CHLO</name>
<dbReference type="PANTHER" id="PTHR35830">
    <property type="entry name" value="OS05G0299200 PROTEIN"/>
    <property type="match status" value="1"/>
</dbReference>
<feature type="compositionally biased region" description="Pro residues" evidence="1">
    <location>
        <begin position="223"/>
        <end position="233"/>
    </location>
</feature>
<evidence type="ECO:0000313" key="2">
    <source>
        <dbReference type="EMBL" id="GHP05350.1"/>
    </source>
</evidence>
<protein>
    <submittedName>
        <fullName evidence="2">Uncharacterized protein</fullName>
    </submittedName>
</protein>
<dbReference type="AlphaFoldDB" id="A0A830HHU4"/>
<evidence type="ECO:0000313" key="3">
    <source>
        <dbReference type="Proteomes" id="UP000660262"/>
    </source>
</evidence>
<comment type="caution">
    <text evidence="2">The sequence shown here is derived from an EMBL/GenBank/DDBJ whole genome shotgun (WGS) entry which is preliminary data.</text>
</comment>
<feature type="region of interest" description="Disordered" evidence="1">
    <location>
        <begin position="183"/>
        <end position="236"/>
    </location>
</feature>
<keyword evidence="3" id="KW-1185">Reference proteome</keyword>
<dbReference type="OrthoDB" id="512115at2759"/>
<gene>
    <name evidence="2" type="ORF">PPROV_000410200</name>
</gene>
<dbReference type="EMBL" id="BNJQ01000010">
    <property type="protein sequence ID" value="GHP05350.1"/>
    <property type="molecule type" value="Genomic_DNA"/>
</dbReference>